<protein>
    <submittedName>
        <fullName evidence="1">Phosphoribosylglycinamide formyltransferase</fullName>
    </submittedName>
</protein>
<sequence length="125" mass="14220">MSEKQVRSERGIDVLQKVRVICQRLPEVTEAVDKFGHTSFRVNDKPFVMMGEGKGELSLSIKTLLTTQEVLLQRGGFTKTNYIGHHGWVTLDSTDDVDWTELEELMIEGYLRSAPKRLVKQVMAP</sequence>
<dbReference type="RefSeq" id="WP_094237246.1">
    <property type="nucleotide sequence ID" value="NZ_CP022657.1"/>
</dbReference>
<keyword evidence="1" id="KW-0808">Transferase</keyword>
<gene>
    <name evidence="1" type="ORF">CIG75_14250</name>
</gene>
<evidence type="ECO:0000313" key="1">
    <source>
        <dbReference type="EMBL" id="ASS76010.1"/>
    </source>
</evidence>
<dbReference type="Pfam" id="PF04237">
    <property type="entry name" value="YjbR"/>
    <property type="match status" value="1"/>
</dbReference>
<dbReference type="InterPro" id="IPR058532">
    <property type="entry name" value="YjbR/MT2646/Rv2570-like"/>
</dbReference>
<dbReference type="AlphaFoldDB" id="A0A223D368"/>
<dbReference type="InterPro" id="IPR038056">
    <property type="entry name" value="YjbR-like_sf"/>
</dbReference>
<evidence type="ECO:0000313" key="2">
    <source>
        <dbReference type="Proteomes" id="UP000214688"/>
    </source>
</evidence>
<name>A0A223D368_9BACL</name>
<dbReference type="OrthoDB" id="277063at2"/>
<dbReference type="GO" id="GO:0016740">
    <property type="term" value="F:transferase activity"/>
    <property type="evidence" value="ECO:0007669"/>
    <property type="project" value="UniProtKB-KW"/>
</dbReference>
<keyword evidence="2" id="KW-1185">Reference proteome</keyword>
<dbReference type="EMBL" id="CP022657">
    <property type="protein sequence ID" value="ASS76010.1"/>
    <property type="molecule type" value="Genomic_DNA"/>
</dbReference>
<proteinExistence type="predicted"/>
<reference evidence="1 2" key="1">
    <citation type="journal article" date="2015" name="Int. J. Syst. Evol. Microbiol.">
        <title>Tumebacillus algifaecis sp. nov., isolated from decomposing algal scum.</title>
        <authorList>
            <person name="Wu Y.F."/>
            <person name="Zhang B."/>
            <person name="Xing P."/>
            <person name="Wu Q.L."/>
            <person name="Liu S.J."/>
        </authorList>
    </citation>
    <scope>NUCLEOTIDE SEQUENCE [LARGE SCALE GENOMIC DNA]</scope>
    <source>
        <strain evidence="1 2">THMBR28</strain>
    </source>
</reference>
<dbReference type="Proteomes" id="UP000214688">
    <property type="component" value="Chromosome"/>
</dbReference>
<dbReference type="SUPFAM" id="SSF142906">
    <property type="entry name" value="YjbR-like"/>
    <property type="match status" value="1"/>
</dbReference>
<dbReference type="Gene3D" id="3.90.1150.30">
    <property type="match status" value="1"/>
</dbReference>
<accession>A0A223D368</accession>
<organism evidence="1 2">
    <name type="scientific">Tumebacillus algifaecis</name>
    <dbReference type="NCBI Taxonomy" id="1214604"/>
    <lineage>
        <taxon>Bacteria</taxon>
        <taxon>Bacillati</taxon>
        <taxon>Bacillota</taxon>
        <taxon>Bacilli</taxon>
        <taxon>Bacillales</taxon>
        <taxon>Alicyclobacillaceae</taxon>
        <taxon>Tumebacillus</taxon>
    </lineage>
</organism>
<dbReference type="KEGG" id="tab:CIG75_14250"/>